<accession>A0A3Q8X4N8</accession>
<dbReference type="AlphaFoldDB" id="A0A3Q8X4N8"/>
<dbReference type="SUPFAM" id="SSF51197">
    <property type="entry name" value="Clavaminate synthase-like"/>
    <property type="match status" value="1"/>
</dbReference>
<dbReference type="EMBL" id="CP034437">
    <property type="protein sequence ID" value="AZN40297.1"/>
    <property type="molecule type" value="Genomic_DNA"/>
</dbReference>
<evidence type="ECO:0000313" key="1">
    <source>
        <dbReference type="EMBL" id="AZN40297.1"/>
    </source>
</evidence>
<keyword evidence="1" id="KW-0223">Dioxygenase</keyword>
<dbReference type="Gene3D" id="2.60.120.620">
    <property type="entry name" value="q2cbj1_9rhob like domain"/>
    <property type="match status" value="1"/>
</dbReference>
<dbReference type="PANTHER" id="PTHR20883">
    <property type="entry name" value="PHYTANOYL-COA DIOXYGENASE DOMAIN CONTAINING 1"/>
    <property type="match status" value="1"/>
</dbReference>
<gene>
    <name evidence="1" type="ORF">EJC50_12070</name>
</gene>
<dbReference type="Pfam" id="PF05721">
    <property type="entry name" value="PhyH"/>
    <property type="match status" value="1"/>
</dbReference>
<dbReference type="OrthoDB" id="976214at2"/>
<sequence>MHATTVTTTEEALRLLGAEEGLLSKEEKASLDELGFVIFHDLIDPEWIDSLRERYEYLMEEEGAKAGLEVHQEAGTRRLSDLANKGEDFDGTYTHPKILAAVNYILKRDFKVSAMNGRDAIPGEGHQSLHADWTAPRKIEEPFHVAISIWMLDDFTMDNGATRVVPGTHLLKGSPSDYMEDPSSPHPDELIVTGRAGTVIVLNSHTWHGGTTNRTDKSRRALHPYFTAREFPQQQNMRDSIRKVTYDRISPAARYLLDVD</sequence>
<proteinExistence type="predicted"/>
<dbReference type="GO" id="GO:0005506">
    <property type="term" value="F:iron ion binding"/>
    <property type="evidence" value="ECO:0007669"/>
    <property type="project" value="UniProtKB-ARBA"/>
</dbReference>
<organism evidence="1 2">
    <name type="scientific">Paenibacillus albus</name>
    <dbReference type="NCBI Taxonomy" id="2495582"/>
    <lineage>
        <taxon>Bacteria</taxon>
        <taxon>Bacillati</taxon>
        <taxon>Bacillota</taxon>
        <taxon>Bacilli</taxon>
        <taxon>Bacillales</taxon>
        <taxon>Paenibacillaceae</taxon>
        <taxon>Paenibacillus</taxon>
    </lineage>
</organism>
<dbReference type="RefSeq" id="WP_126015528.1">
    <property type="nucleotide sequence ID" value="NZ_CP034437.1"/>
</dbReference>
<dbReference type="GO" id="GO:0016706">
    <property type="term" value="F:2-oxoglutarate-dependent dioxygenase activity"/>
    <property type="evidence" value="ECO:0007669"/>
    <property type="project" value="UniProtKB-ARBA"/>
</dbReference>
<keyword evidence="1" id="KW-0560">Oxidoreductase</keyword>
<dbReference type="PANTHER" id="PTHR20883:SF48">
    <property type="entry name" value="ECTOINE DIOXYGENASE"/>
    <property type="match status" value="1"/>
</dbReference>
<protein>
    <submittedName>
        <fullName evidence="1">Phytanoyl-CoA dioxygenase</fullName>
    </submittedName>
</protein>
<evidence type="ECO:0000313" key="2">
    <source>
        <dbReference type="Proteomes" id="UP000272528"/>
    </source>
</evidence>
<dbReference type="KEGG" id="palb:EJC50_12070"/>
<dbReference type="InterPro" id="IPR008775">
    <property type="entry name" value="Phytyl_CoA_dOase-like"/>
</dbReference>
<reference evidence="2" key="1">
    <citation type="submission" date="2018-12" db="EMBL/GenBank/DDBJ databases">
        <title>Genome sequence of Peanibacillus sp.</title>
        <authorList>
            <person name="Subramani G."/>
            <person name="Srinivasan S."/>
            <person name="Kim M.K."/>
        </authorList>
    </citation>
    <scope>NUCLEOTIDE SEQUENCE [LARGE SCALE GENOMIC DNA]</scope>
    <source>
        <strain evidence="2">18JY67-1</strain>
    </source>
</reference>
<name>A0A3Q8X4N8_9BACL</name>
<dbReference type="Proteomes" id="UP000272528">
    <property type="component" value="Chromosome"/>
</dbReference>
<keyword evidence="2" id="KW-1185">Reference proteome</keyword>